<dbReference type="RefSeq" id="WP_188882167.1">
    <property type="nucleotide sequence ID" value="NZ_BMOY01000021.1"/>
</dbReference>
<feature type="transmembrane region" description="Helical" evidence="1">
    <location>
        <begin position="32"/>
        <end position="51"/>
    </location>
</feature>
<keyword evidence="1" id="KW-1133">Transmembrane helix</keyword>
<dbReference type="PROSITE" id="PS51257">
    <property type="entry name" value="PROKAR_LIPOPROTEIN"/>
    <property type="match status" value="1"/>
</dbReference>
<feature type="transmembrane region" description="Helical" evidence="1">
    <location>
        <begin position="7"/>
        <end position="26"/>
    </location>
</feature>
<evidence type="ECO:0000313" key="2">
    <source>
        <dbReference type="EMBL" id="GGJ06871.1"/>
    </source>
</evidence>
<evidence type="ECO:0008006" key="4">
    <source>
        <dbReference type="Google" id="ProtNLM"/>
    </source>
</evidence>
<evidence type="ECO:0000313" key="3">
    <source>
        <dbReference type="Proteomes" id="UP000637695"/>
    </source>
</evidence>
<dbReference type="AlphaFoldDB" id="A0A917KBE3"/>
<name>A0A917KBE3_9BACL</name>
<reference evidence="2" key="1">
    <citation type="journal article" date="2014" name="Int. J. Syst. Evol. Microbiol.">
        <title>Complete genome sequence of Corynebacterium casei LMG S-19264T (=DSM 44701T), isolated from a smear-ripened cheese.</title>
        <authorList>
            <consortium name="US DOE Joint Genome Institute (JGI-PGF)"/>
            <person name="Walter F."/>
            <person name="Albersmeier A."/>
            <person name="Kalinowski J."/>
            <person name="Ruckert C."/>
        </authorList>
    </citation>
    <scope>NUCLEOTIDE SEQUENCE</scope>
    <source>
        <strain evidence="2">JCM 18487</strain>
    </source>
</reference>
<dbReference type="EMBL" id="BMOY01000021">
    <property type="protein sequence ID" value="GGJ06871.1"/>
    <property type="molecule type" value="Genomic_DNA"/>
</dbReference>
<sequence length="149" mass="15412">MNAIRTYVVGAVVLGLIACIVSIAFGGHPSQVHTIVGLVLDAVFLVWAFLAGRAAKRQGGKPMWTGALTGAVYGFVEALAGFFIHIDASVFKGTNLPPDQVARAVEISNSTWAHVLAVVAAVLEMGVLGLIAGLIGGAMTRREGDANDV</sequence>
<keyword evidence="3" id="KW-1185">Reference proteome</keyword>
<keyword evidence="1" id="KW-0812">Transmembrane</keyword>
<feature type="transmembrane region" description="Helical" evidence="1">
    <location>
        <begin position="112"/>
        <end position="135"/>
    </location>
</feature>
<proteinExistence type="predicted"/>
<dbReference type="Proteomes" id="UP000637695">
    <property type="component" value="Unassembled WGS sequence"/>
</dbReference>
<evidence type="ECO:0000256" key="1">
    <source>
        <dbReference type="SAM" id="Phobius"/>
    </source>
</evidence>
<feature type="transmembrane region" description="Helical" evidence="1">
    <location>
        <begin position="63"/>
        <end position="86"/>
    </location>
</feature>
<accession>A0A917KBE3</accession>
<protein>
    <recommendedName>
        <fullName evidence="4">DUF4199 domain-containing protein</fullName>
    </recommendedName>
</protein>
<comment type="caution">
    <text evidence="2">The sequence shown here is derived from an EMBL/GenBank/DDBJ whole genome shotgun (WGS) entry which is preliminary data.</text>
</comment>
<keyword evidence="1" id="KW-0472">Membrane</keyword>
<reference evidence="2" key="2">
    <citation type="submission" date="2020-09" db="EMBL/GenBank/DDBJ databases">
        <authorList>
            <person name="Sun Q."/>
            <person name="Ohkuma M."/>
        </authorList>
    </citation>
    <scope>NUCLEOTIDE SEQUENCE</scope>
    <source>
        <strain evidence="2">JCM 18487</strain>
    </source>
</reference>
<organism evidence="2 3">
    <name type="scientific">Alicyclobacillus cellulosilyticus</name>
    <dbReference type="NCBI Taxonomy" id="1003997"/>
    <lineage>
        <taxon>Bacteria</taxon>
        <taxon>Bacillati</taxon>
        <taxon>Bacillota</taxon>
        <taxon>Bacilli</taxon>
        <taxon>Bacillales</taxon>
        <taxon>Alicyclobacillaceae</taxon>
        <taxon>Alicyclobacillus</taxon>
    </lineage>
</organism>
<gene>
    <name evidence="2" type="ORF">GCM10010885_14990</name>
</gene>